<proteinExistence type="predicted"/>
<dbReference type="AlphaFoldDB" id="A0A6J4QQH4"/>
<sequence length="107" mass="12140">MAYSVMVWLVDPGKHPQEEEEQILREEHGRAPGASSGVNMGPAIPRMVYGVYESQDEAEGTLKEISNNLQQNLPLRINTHSHRIFLIPADRVHYVACEEVTRPMDEQ</sequence>
<accession>A0A6J4QQH4</accession>
<name>A0A6J4QQH4_9ACTN</name>
<gene>
    <name evidence="2" type="ORF">AVDCRST_MAG37-1664</name>
</gene>
<feature type="compositionally biased region" description="Basic and acidic residues" evidence="1">
    <location>
        <begin position="14"/>
        <end position="30"/>
    </location>
</feature>
<organism evidence="2">
    <name type="scientific">uncultured Rubrobacteraceae bacterium</name>
    <dbReference type="NCBI Taxonomy" id="349277"/>
    <lineage>
        <taxon>Bacteria</taxon>
        <taxon>Bacillati</taxon>
        <taxon>Actinomycetota</taxon>
        <taxon>Rubrobacteria</taxon>
        <taxon>Rubrobacterales</taxon>
        <taxon>Rubrobacteraceae</taxon>
        <taxon>environmental samples</taxon>
    </lineage>
</organism>
<protein>
    <submittedName>
        <fullName evidence="2">Uncharacterized protein</fullName>
    </submittedName>
</protein>
<feature type="region of interest" description="Disordered" evidence="1">
    <location>
        <begin position="14"/>
        <end position="41"/>
    </location>
</feature>
<evidence type="ECO:0000313" key="2">
    <source>
        <dbReference type="EMBL" id="CAA9444231.1"/>
    </source>
</evidence>
<evidence type="ECO:0000256" key="1">
    <source>
        <dbReference type="SAM" id="MobiDB-lite"/>
    </source>
</evidence>
<reference evidence="2" key="1">
    <citation type="submission" date="2020-02" db="EMBL/GenBank/DDBJ databases">
        <authorList>
            <person name="Meier V. D."/>
        </authorList>
    </citation>
    <scope>NUCLEOTIDE SEQUENCE</scope>
    <source>
        <strain evidence="2">AVDCRST_MAG37</strain>
    </source>
</reference>
<dbReference type="EMBL" id="CADCVD010000074">
    <property type="protein sequence ID" value="CAA9444231.1"/>
    <property type="molecule type" value="Genomic_DNA"/>
</dbReference>